<keyword evidence="2" id="KW-1185">Reference proteome</keyword>
<gene>
    <name evidence="1" type="ORF">Deia_01130</name>
</gene>
<dbReference type="EMBL" id="CP029077">
    <property type="protein sequence ID" value="QED23911.1"/>
    <property type="molecule type" value="Genomic_DNA"/>
</dbReference>
<organism evidence="1 2">
    <name type="scientific">Candidatus Deianiraea vastatrix</name>
    <dbReference type="NCBI Taxonomy" id="2163644"/>
    <lineage>
        <taxon>Bacteria</taxon>
        <taxon>Pseudomonadati</taxon>
        <taxon>Pseudomonadota</taxon>
        <taxon>Alphaproteobacteria</taxon>
        <taxon>Rickettsiales</taxon>
        <taxon>Candidatus Deianiraeaceae</taxon>
        <taxon>Candidatus Deianiraea</taxon>
    </lineage>
</organism>
<sequence length="134" mass="15251">MKSKDILDVDDSVGRSIKIGRSSLDIAKHLKKQRKVNQVKIDRKNSPRSASLKSLSKEFKNLALEDQGCNSGSHIIDDFNNLNLQSNKTYNVQQNPEQYNFQYQKSSPKKDIEVGQCSLRTQNFNSNSNNYIGK</sequence>
<dbReference type="Proteomes" id="UP000321934">
    <property type="component" value="Chromosome"/>
</dbReference>
<dbReference type="AlphaFoldDB" id="A0A5B8XIX3"/>
<protein>
    <submittedName>
        <fullName evidence="1">Uncharacterized protein</fullName>
    </submittedName>
</protein>
<reference evidence="1 2" key="1">
    <citation type="journal article" date="2019" name="ISME J.">
        <title>Deianiraea, an extracellular bacterium associated with the ciliate Paramecium, suggests an alternative scenario for the evolution of Rickettsiales.</title>
        <authorList>
            <person name="Castelli M."/>
            <person name="Sabaneyeva E."/>
            <person name="Lanzoni O."/>
            <person name="Lebedeva N."/>
            <person name="Floriano A.M."/>
            <person name="Gaiarsa S."/>
            <person name="Benken K."/>
            <person name="Modeo L."/>
            <person name="Bandi C."/>
            <person name="Potekhin A."/>
            <person name="Sassera D."/>
            <person name="Petroni G."/>
        </authorList>
    </citation>
    <scope>NUCLEOTIDE SEQUENCE [LARGE SCALE GENOMIC DNA]</scope>
    <source>
        <strain evidence="1">CyL4-1</strain>
    </source>
</reference>
<dbReference type="RefSeq" id="WP_146821399.1">
    <property type="nucleotide sequence ID" value="NZ_CP029077.1"/>
</dbReference>
<name>A0A5B8XIX3_9RICK</name>
<evidence type="ECO:0000313" key="2">
    <source>
        <dbReference type="Proteomes" id="UP000321934"/>
    </source>
</evidence>
<evidence type="ECO:0000313" key="1">
    <source>
        <dbReference type="EMBL" id="QED23911.1"/>
    </source>
</evidence>
<proteinExistence type="predicted"/>
<accession>A0A5B8XIX3</accession>